<evidence type="ECO:0000256" key="2">
    <source>
        <dbReference type="SAM" id="SignalP"/>
    </source>
</evidence>
<name>A0ABM9J857_9RALS</name>
<evidence type="ECO:0000313" key="4">
    <source>
        <dbReference type="Proteomes" id="UP001189616"/>
    </source>
</evidence>
<accession>A0ABM9J857</accession>
<dbReference type="SUPFAM" id="SSF89392">
    <property type="entry name" value="Prokaryotic lipoproteins and lipoprotein localization factors"/>
    <property type="match status" value="1"/>
</dbReference>
<comment type="caution">
    <text evidence="3">The sequence shown here is derived from an EMBL/GenBank/DDBJ whole genome shotgun (WGS) entry which is preliminary data.</text>
</comment>
<dbReference type="RefSeq" id="WP_012430728.1">
    <property type="nucleotide sequence ID" value="NZ_CATYWO010000002.1"/>
</dbReference>
<dbReference type="Proteomes" id="UP001189616">
    <property type="component" value="Unassembled WGS sequence"/>
</dbReference>
<sequence>MATLMGTVRAGCISLLLTTASTFAHSAPSATQQSSALVSQVAAQLAQANGVRAQFVQTQSLQAMQRPLVSSGTLLFLREHGAIWRVEQPHRMTYVMTDAGVTTLDADDKPVARGARNAAGVAQVSRMMRAMLTGDLSALYSQFDVNAQGSVSRWHLRLIPAQPQLAQALRGLDLAGDTYVRSIRVQSANGDETRIEFTGSTRVEAPNAAERALLGAPR</sequence>
<dbReference type="InterPro" id="IPR029046">
    <property type="entry name" value="LolA/LolB/LppX"/>
</dbReference>
<protein>
    <submittedName>
        <fullName evidence="3">Outer-membrane lipoprotein carrier protein</fullName>
    </submittedName>
</protein>
<dbReference type="CDD" id="cd16325">
    <property type="entry name" value="LolA"/>
    <property type="match status" value="1"/>
</dbReference>
<keyword evidence="4" id="KW-1185">Reference proteome</keyword>
<proteinExistence type="predicted"/>
<evidence type="ECO:0000256" key="1">
    <source>
        <dbReference type="ARBA" id="ARBA00022729"/>
    </source>
</evidence>
<dbReference type="Gene3D" id="2.50.20.10">
    <property type="entry name" value="Lipoprotein localisation LolA/LolB/LppX"/>
    <property type="match status" value="1"/>
</dbReference>
<gene>
    <name evidence="3" type="primary">lolA_2</name>
    <name evidence="3" type="ORF">LMG7141_01675</name>
</gene>
<feature type="chain" id="PRO_5046686636" evidence="2">
    <location>
        <begin position="27"/>
        <end position="218"/>
    </location>
</feature>
<organism evidence="3 4">
    <name type="scientific">Ralstonia condita</name>
    <dbReference type="NCBI Taxonomy" id="3058600"/>
    <lineage>
        <taxon>Bacteria</taxon>
        <taxon>Pseudomonadati</taxon>
        <taxon>Pseudomonadota</taxon>
        <taxon>Betaproteobacteria</taxon>
        <taxon>Burkholderiales</taxon>
        <taxon>Burkholderiaceae</taxon>
        <taxon>Ralstonia</taxon>
    </lineage>
</organism>
<feature type="signal peptide" evidence="2">
    <location>
        <begin position="1"/>
        <end position="26"/>
    </location>
</feature>
<dbReference type="Pfam" id="PF19574">
    <property type="entry name" value="LolA_3"/>
    <property type="match status" value="1"/>
</dbReference>
<dbReference type="InterPro" id="IPR004564">
    <property type="entry name" value="OM_lipoprot_carrier_LolA-like"/>
</dbReference>
<keyword evidence="1 2" id="KW-0732">Signal</keyword>
<keyword evidence="3" id="KW-0449">Lipoprotein</keyword>
<evidence type="ECO:0000313" key="3">
    <source>
        <dbReference type="EMBL" id="CAJ0785678.1"/>
    </source>
</evidence>
<dbReference type="EMBL" id="CATYWO010000002">
    <property type="protein sequence ID" value="CAJ0785678.1"/>
    <property type="molecule type" value="Genomic_DNA"/>
</dbReference>
<reference evidence="3 4" key="1">
    <citation type="submission" date="2023-07" db="EMBL/GenBank/DDBJ databases">
        <authorList>
            <person name="Peeters C."/>
        </authorList>
    </citation>
    <scope>NUCLEOTIDE SEQUENCE [LARGE SCALE GENOMIC DNA]</scope>
    <source>
        <strain evidence="3 4">LMG 7141</strain>
    </source>
</reference>